<protein>
    <submittedName>
        <fullName evidence="2">DJ-1/PfpI family protein</fullName>
    </submittedName>
</protein>
<dbReference type="Pfam" id="PF01965">
    <property type="entry name" value="DJ-1_PfpI"/>
    <property type="match status" value="1"/>
</dbReference>
<dbReference type="CDD" id="cd03139">
    <property type="entry name" value="GATase1_PfpI_2"/>
    <property type="match status" value="1"/>
</dbReference>
<dbReference type="EMBL" id="RXLR01000033">
    <property type="protein sequence ID" value="TDH17531.1"/>
    <property type="molecule type" value="Genomic_DNA"/>
</dbReference>
<dbReference type="SUPFAM" id="SSF52317">
    <property type="entry name" value="Class I glutamine amidotransferase-like"/>
    <property type="match status" value="1"/>
</dbReference>
<feature type="domain" description="DJ-1/PfpI" evidence="1">
    <location>
        <begin position="7"/>
        <end position="170"/>
    </location>
</feature>
<dbReference type="InterPro" id="IPR052158">
    <property type="entry name" value="INH-QAR"/>
</dbReference>
<evidence type="ECO:0000259" key="1">
    <source>
        <dbReference type="Pfam" id="PF01965"/>
    </source>
</evidence>
<sequence>MAGAQREVSIVLFDGFELLDVFGPVELLTVFPDLFSVTLVGPEVGAVRSNQGPEVVATQGYRTAVAGDIVLVPGGLGARRLVADRDFLSWLAAFSARAELVTSVCTGSALLAAAGLLDGYRATSNKRAFRWAAEHGSDVTWVAQARWVQDRDRWTSSGVAAGMDMTVALMRFLHGPDVADEASAFVEFEAQRDPDQDAFAQLNALL</sequence>
<evidence type="ECO:0000313" key="3">
    <source>
        <dbReference type="Proteomes" id="UP000295627"/>
    </source>
</evidence>
<dbReference type="InterPro" id="IPR002818">
    <property type="entry name" value="DJ-1/PfpI"/>
</dbReference>
<accession>A0A4R5P3P2</accession>
<dbReference type="PANTHER" id="PTHR43130:SF15">
    <property type="entry name" value="THIJ_PFPI FAMILY PROTEIN (AFU_ORTHOLOGUE AFUA_5G14240)"/>
    <property type="match status" value="1"/>
</dbReference>
<organism evidence="2 3">
    <name type="scientific">Mycobacteroides franklinii</name>
    <dbReference type="NCBI Taxonomy" id="948102"/>
    <lineage>
        <taxon>Bacteria</taxon>
        <taxon>Bacillati</taxon>
        <taxon>Actinomycetota</taxon>
        <taxon>Actinomycetes</taxon>
        <taxon>Mycobacteriales</taxon>
        <taxon>Mycobacteriaceae</taxon>
        <taxon>Mycobacteroides</taxon>
    </lineage>
</organism>
<proteinExistence type="predicted"/>
<evidence type="ECO:0000313" key="2">
    <source>
        <dbReference type="EMBL" id="TDH17531.1"/>
    </source>
</evidence>
<name>A0A4R5P3P2_9MYCO</name>
<gene>
    <name evidence="2" type="ORF">EJ571_26410</name>
</gene>
<comment type="caution">
    <text evidence="2">The sequence shown here is derived from an EMBL/GenBank/DDBJ whole genome shotgun (WGS) entry which is preliminary data.</text>
</comment>
<dbReference type="PANTHER" id="PTHR43130">
    <property type="entry name" value="ARAC-FAMILY TRANSCRIPTIONAL REGULATOR"/>
    <property type="match status" value="1"/>
</dbReference>
<dbReference type="AlphaFoldDB" id="A0A4R5P3P2"/>
<dbReference type="InterPro" id="IPR029062">
    <property type="entry name" value="Class_I_gatase-like"/>
</dbReference>
<dbReference type="Gene3D" id="3.40.50.880">
    <property type="match status" value="1"/>
</dbReference>
<dbReference type="Proteomes" id="UP000295627">
    <property type="component" value="Unassembled WGS sequence"/>
</dbReference>
<dbReference type="RefSeq" id="WP_078336198.1">
    <property type="nucleotide sequence ID" value="NZ_MAFQ01000016.1"/>
</dbReference>
<reference evidence="2 3" key="1">
    <citation type="journal article" date="2019" name="Sci. Rep.">
        <title>Extended insight into the Mycobacterium chelonae-abscessus complex through whole genome sequencing of Mycobacterium salmoniphilum outbreak and Mycobacterium salmoniphilum-like strains.</title>
        <authorList>
            <person name="Behra P.R.K."/>
            <person name="Das S."/>
            <person name="Pettersson B.M.F."/>
            <person name="Shirreff L."/>
            <person name="DuCote T."/>
            <person name="Jacobsson K.G."/>
            <person name="Ennis D.G."/>
            <person name="Kirsebom L.A."/>
        </authorList>
    </citation>
    <scope>NUCLEOTIDE SEQUENCE [LARGE SCALE GENOMIC DNA]</scope>
    <source>
        <strain evidence="2 3">DSM 45524</strain>
    </source>
</reference>